<organism evidence="1 2">
    <name type="scientific">Acorus calamus</name>
    <name type="common">Sweet flag</name>
    <dbReference type="NCBI Taxonomy" id="4465"/>
    <lineage>
        <taxon>Eukaryota</taxon>
        <taxon>Viridiplantae</taxon>
        <taxon>Streptophyta</taxon>
        <taxon>Embryophyta</taxon>
        <taxon>Tracheophyta</taxon>
        <taxon>Spermatophyta</taxon>
        <taxon>Magnoliopsida</taxon>
        <taxon>Liliopsida</taxon>
        <taxon>Acoraceae</taxon>
        <taxon>Acorus</taxon>
    </lineage>
</organism>
<dbReference type="Proteomes" id="UP001180020">
    <property type="component" value="Unassembled WGS sequence"/>
</dbReference>
<reference evidence="1" key="2">
    <citation type="submission" date="2023-06" db="EMBL/GenBank/DDBJ databases">
        <authorList>
            <person name="Ma L."/>
            <person name="Liu K.-W."/>
            <person name="Li Z."/>
            <person name="Hsiao Y.-Y."/>
            <person name="Qi Y."/>
            <person name="Fu T."/>
            <person name="Tang G."/>
            <person name="Zhang D."/>
            <person name="Sun W.-H."/>
            <person name="Liu D.-K."/>
            <person name="Li Y."/>
            <person name="Chen G.-Z."/>
            <person name="Liu X.-D."/>
            <person name="Liao X.-Y."/>
            <person name="Jiang Y.-T."/>
            <person name="Yu X."/>
            <person name="Hao Y."/>
            <person name="Huang J."/>
            <person name="Zhao X.-W."/>
            <person name="Ke S."/>
            <person name="Chen Y.-Y."/>
            <person name="Wu W.-L."/>
            <person name="Hsu J.-L."/>
            <person name="Lin Y.-F."/>
            <person name="Huang M.-D."/>
            <person name="Li C.-Y."/>
            <person name="Huang L."/>
            <person name="Wang Z.-W."/>
            <person name="Zhao X."/>
            <person name="Zhong W.-Y."/>
            <person name="Peng D.-H."/>
            <person name="Ahmad S."/>
            <person name="Lan S."/>
            <person name="Zhang J.-S."/>
            <person name="Tsai W.-C."/>
            <person name="Van De Peer Y."/>
            <person name="Liu Z.-J."/>
        </authorList>
    </citation>
    <scope>NUCLEOTIDE SEQUENCE</scope>
    <source>
        <strain evidence="1">CP</strain>
        <tissue evidence="1">Leaves</tissue>
    </source>
</reference>
<dbReference type="GO" id="GO:0047262">
    <property type="term" value="F:polygalacturonate 4-alpha-galacturonosyltransferase activity"/>
    <property type="evidence" value="ECO:0007669"/>
    <property type="project" value="InterPro"/>
</dbReference>
<dbReference type="PANTHER" id="PTHR32116">
    <property type="entry name" value="GALACTURONOSYLTRANSFERASE 4-RELATED"/>
    <property type="match status" value="1"/>
</dbReference>
<dbReference type="PANTHER" id="PTHR32116:SF76">
    <property type="entry name" value="GALACTURONOSYLTRANSFERASE 3-RELATED"/>
    <property type="match status" value="1"/>
</dbReference>
<evidence type="ECO:0000313" key="2">
    <source>
        <dbReference type="Proteomes" id="UP001180020"/>
    </source>
</evidence>
<gene>
    <name evidence="1" type="primary">GAUT1</name>
    <name evidence="1" type="ORF">QJS10_CPA10g00561</name>
</gene>
<name>A0AAV9DWS0_ACOCL</name>
<reference evidence="1" key="1">
    <citation type="journal article" date="2023" name="Nat. Commun.">
        <title>Diploid and tetraploid genomes of Acorus and the evolution of monocots.</title>
        <authorList>
            <person name="Ma L."/>
            <person name="Liu K.W."/>
            <person name="Li Z."/>
            <person name="Hsiao Y.Y."/>
            <person name="Qi Y."/>
            <person name="Fu T."/>
            <person name="Tang G.D."/>
            <person name="Zhang D."/>
            <person name="Sun W.H."/>
            <person name="Liu D.K."/>
            <person name="Li Y."/>
            <person name="Chen G.Z."/>
            <person name="Liu X.D."/>
            <person name="Liao X.Y."/>
            <person name="Jiang Y.T."/>
            <person name="Yu X."/>
            <person name="Hao Y."/>
            <person name="Huang J."/>
            <person name="Zhao X.W."/>
            <person name="Ke S."/>
            <person name="Chen Y.Y."/>
            <person name="Wu W.L."/>
            <person name="Hsu J.L."/>
            <person name="Lin Y.F."/>
            <person name="Huang M.D."/>
            <person name="Li C.Y."/>
            <person name="Huang L."/>
            <person name="Wang Z.W."/>
            <person name="Zhao X."/>
            <person name="Zhong W.Y."/>
            <person name="Peng D.H."/>
            <person name="Ahmad S."/>
            <person name="Lan S."/>
            <person name="Zhang J.S."/>
            <person name="Tsai W.C."/>
            <person name="Van de Peer Y."/>
            <person name="Liu Z.J."/>
        </authorList>
    </citation>
    <scope>NUCLEOTIDE SEQUENCE</scope>
    <source>
        <strain evidence="1">CP</strain>
    </source>
</reference>
<comment type="caution">
    <text evidence="1">The sequence shown here is derived from an EMBL/GenBank/DDBJ whole genome shotgun (WGS) entry which is preliminary data.</text>
</comment>
<dbReference type="Pfam" id="PF25557">
    <property type="entry name" value="GAUT_1"/>
    <property type="match status" value="1"/>
</dbReference>
<dbReference type="EMBL" id="JAUJYO010000010">
    <property type="protein sequence ID" value="KAK1305494.1"/>
    <property type="molecule type" value="Genomic_DNA"/>
</dbReference>
<proteinExistence type="predicted"/>
<protein>
    <submittedName>
        <fullName evidence="1">Polygalacturonate 4-alpha-galacturonosyltransferase</fullName>
    </submittedName>
</protein>
<dbReference type="InterPro" id="IPR029993">
    <property type="entry name" value="GAUT"/>
</dbReference>
<evidence type="ECO:0000313" key="1">
    <source>
        <dbReference type="EMBL" id="KAK1305494.1"/>
    </source>
</evidence>
<sequence length="102" mass="11349">MADDNRAPPVSVFQKALLTFKRIHDMSSSERKIRESQHAIGEANSDAELKNDSVSKKVKAMGDLLSSAMDKLCDCPLMAKKLRAMVQSAEENIHAVKWTPLH</sequence>
<dbReference type="AlphaFoldDB" id="A0AAV9DWS0"/>
<accession>A0AAV9DWS0</accession>
<keyword evidence="2" id="KW-1185">Reference proteome</keyword>